<dbReference type="InterPro" id="IPR003775">
    <property type="entry name" value="Flagellar_assembly_factor_FliW"/>
</dbReference>
<protein>
    <recommendedName>
        <fullName evidence="4">Flagellar assembly factor FliW</fullName>
    </recommendedName>
</protein>
<reference evidence="5 6" key="1">
    <citation type="submission" date="2016-03" db="EMBL/GenBank/DDBJ databases">
        <authorList>
            <person name="Sant'Anna F.H."/>
            <person name="Ambrosini A."/>
            <person name="Souza R."/>
            <person name="Bach E."/>
            <person name="Fernandes G."/>
            <person name="Balsanelli E."/>
            <person name="Baura V.A."/>
            <person name="Souza E.M."/>
            <person name="Passaglia L."/>
        </authorList>
    </citation>
    <scope>NUCLEOTIDE SEQUENCE [LARGE SCALE GENOMIC DNA]</scope>
    <source>
        <strain evidence="5 6">P26E</strain>
    </source>
</reference>
<dbReference type="PANTHER" id="PTHR39190:SF1">
    <property type="entry name" value="FLAGELLAR ASSEMBLY FACTOR FLIW"/>
    <property type="match status" value="1"/>
</dbReference>
<accession>A0ABX3ENY7</accession>
<dbReference type="HAMAP" id="MF_01185">
    <property type="entry name" value="FliW"/>
    <property type="match status" value="1"/>
</dbReference>
<dbReference type="Pfam" id="PF02623">
    <property type="entry name" value="FliW"/>
    <property type="match status" value="1"/>
</dbReference>
<sequence length="149" mass="16921">MIIETLAWGNLEVQEEQLYHFSKGIPGFEDENDFVLIAMEGTPFWVLQSLGNKSLSFLLGDPFAFYPAYEFELPGDEAEELEIVSQVIVRCMITLKEQAEESTINLLAPIVLNPERLLGKQVVLHKTPYHTKHSLFQEQQPVIDGKDGE</sequence>
<gene>
    <name evidence="4" type="primary">fliW</name>
    <name evidence="5" type="ORF">A3844_15825</name>
</gene>
<name>A0ABX3ENY7_9BACL</name>
<keyword evidence="1 4" id="KW-0963">Cytoplasm</keyword>
<keyword evidence="5" id="KW-0282">Flagellum</keyword>
<dbReference type="SUPFAM" id="SSF141457">
    <property type="entry name" value="BH3618-like"/>
    <property type="match status" value="1"/>
</dbReference>
<evidence type="ECO:0000256" key="4">
    <source>
        <dbReference type="HAMAP-Rule" id="MF_01185"/>
    </source>
</evidence>
<keyword evidence="5" id="KW-0969">Cilium</keyword>
<comment type="similarity">
    <text evidence="4">Belongs to the FliW family.</text>
</comment>
<proteinExistence type="inferred from homology"/>
<dbReference type="Gene3D" id="2.30.290.10">
    <property type="entry name" value="BH3618-like"/>
    <property type="match status" value="1"/>
</dbReference>
<dbReference type="Proteomes" id="UP000186058">
    <property type="component" value="Unassembled WGS sequence"/>
</dbReference>
<organism evidence="5 6">
    <name type="scientific">Paenibacillus helianthi</name>
    <dbReference type="NCBI Taxonomy" id="1349432"/>
    <lineage>
        <taxon>Bacteria</taxon>
        <taxon>Bacillati</taxon>
        <taxon>Bacillota</taxon>
        <taxon>Bacilli</taxon>
        <taxon>Bacillales</taxon>
        <taxon>Paenibacillaceae</taxon>
        <taxon>Paenibacillus</taxon>
    </lineage>
</organism>
<dbReference type="InterPro" id="IPR024046">
    <property type="entry name" value="Flagellar_assmbl_FliW_dom_sf"/>
</dbReference>
<keyword evidence="6" id="KW-1185">Reference proteome</keyword>
<comment type="subcellular location">
    <subcellularLocation>
        <location evidence="4">Cytoplasm</location>
    </subcellularLocation>
</comment>
<comment type="subunit">
    <text evidence="4">Interacts with translational regulator CsrA and flagellin(s).</text>
</comment>
<evidence type="ECO:0000256" key="2">
    <source>
        <dbReference type="ARBA" id="ARBA00022795"/>
    </source>
</evidence>
<comment type="caution">
    <text evidence="5">The sequence shown here is derived from an EMBL/GenBank/DDBJ whole genome shotgun (WGS) entry which is preliminary data.</text>
</comment>
<evidence type="ECO:0000313" key="6">
    <source>
        <dbReference type="Proteomes" id="UP000186058"/>
    </source>
</evidence>
<keyword evidence="2 4" id="KW-1005">Bacterial flagellum biogenesis</keyword>
<keyword evidence="4" id="KW-0143">Chaperone</keyword>
<evidence type="ECO:0000256" key="1">
    <source>
        <dbReference type="ARBA" id="ARBA00022490"/>
    </source>
</evidence>
<evidence type="ECO:0000256" key="3">
    <source>
        <dbReference type="ARBA" id="ARBA00022845"/>
    </source>
</evidence>
<evidence type="ECO:0000313" key="5">
    <source>
        <dbReference type="EMBL" id="OKP85821.1"/>
    </source>
</evidence>
<comment type="function">
    <text evidence="4">Acts as an anti-CsrA protein, binds CsrA and prevents it from repressing translation of its target genes, one of which is flagellin. Binds to flagellin and participates in the assembly of the flagellum.</text>
</comment>
<keyword evidence="3 4" id="KW-0810">Translation regulation</keyword>
<keyword evidence="5" id="KW-0966">Cell projection</keyword>
<dbReference type="EMBL" id="LVWI01000043">
    <property type="protein sequence ID" value="OKP85821.1"/>
    <property type="molecule type" value="Genomic_DNA"/>
</dbReference>
<dbReference type="PANTHER" id="PTHR39190">
    <property type="entry name" value="FLAGELLAR ASSEMBLY FACTOR FLIW"/>
    <property type="match status" value="1"/>
</dbReference>
<dbReference type="RefSeq" id="WP_074107927.1">
    <property type="nucleotide sequence ID" value="NZ_LVWI01000043.1"/>
</dbReference>